<evidence type="ECO:0000313" key="4">
    <source>
        <dbReference type="Proteomes" id="UP000594262"/>
    </source>
</evidence>
<protein>
    <submittedName>
        <fullName evidence="3">Uncharacterized protein</fullName>
    </submittedName>
</protein>
<evidence type="ECO:0000256" key="1">
    <source>
        <dbReference type="SAM" id="MobiDB-lite"/>
    </source>
</evidence>
<keyword evidence="2" id="KW-0812">Transmembrane</keyword>
<sequence length="150" mass="16565">MSTENLILIIVLGGVFLIVVAWAIFFWYRYTKFHSDLNNDVECSGSQPQSRIPILQRLARSISGGGQHSTNQNNQENSPLNQSSHDEVNTVLPENTTVSRLSHGPPSYNELRGSFTHLENNGESNSSPPSYHELRDVNSPVVEGADGENS</sequence>
<name>A0A7M5V427_9CNID</name>
<dbReference type="Proteomes" id="UP000594262">
    <property type="component" value="Unplaced"/>
</dbReference>
<evidence type="ECO:0000256" key="2">
    <source>
        <dbReference type="SAM" id="Phobius"/>
    </source>
</evidence>
<keyword evidence="2" id="KW-0472">Membrane</keyword>
<keyword evidence="4" id="KW-1185">Reference proteome</keyword>
<reference evidence="3" key="1">
    <citation type="submission" date="2021-01" db="UniProtKB">
        <authorList>
            <consortium name="EnsemblMetazoa"/>
        </authorList>
    </citation>
    <scope>IDENTIFICATION</scope>
</reference>
<feature type="transmembrane region" description="Helical" evidence="2">
    <location>
        <begin position="6"/>
        <end position="28"/>
    </location>
</feature>
<dbReference type="AlphaFoldDB" id="A0A7M5V427"/>
<feature type="compositionally biased region" description="Low complexity" evidence="1">
    <location>
        <begin position="119"/>
        <end position="130"/>
    </location>
</feature>
<feature type="region of interest" description="Disordered" evidence="1">
    <location>
        <begin position="61"/>
        <end position="150"/>
    </location>
</feature>
<accession>A0A7M5V427</accession>
<organism evidence="3 4">
    <name type="scientific">Clytia hemisphaerica</name>
    <dbReference type="NCBI Taxonomy" id="252671"/>
    <lineage>
        <taxon>Eukaryota</taxon>
        <taxon>Metazoa</taxon>
        <taxon>Cnidaria</taxon>
        <taxon>Hydrozoa</taxon>
        <taxon>Hydroidolina</taxon>
        <taxon>Leptothecata</taxon>
        <taxon>Obeliida</taxon>
        <taxon>Clytiidae</taxon>
        <taxon>Clytia</taxon>
    </lineage>
</organism>
<evidence type="ECO:0000313" key="3">
    <source>
        <dbReference type="EnsemblMetazoa" id="CLYHEMP003043.1"/>
    </source>
</evidence>
<feature type="compositionally biased region" description="Polar residues" evidence="1">
    <location>
        <begin position="68"/>
        <end position="83"/>
    </location>
</feature>
<dbReference type="EnsemblMetazoa" id="CLYHEMT003043.1">
    <property type="protein sequence ID" value="CLYHEMP003043.1"/>
    <property type="gene ID" value="CLYHEMG003043"/>
</dbReference>
<proteinExistence type="predicted"/>
<keyword evidence="2" id="KW-1133">Transmembrane helix</keyword>